<dbReference type="InterPro" id="IPR003329">
    <property type="entry name" value="Cytidylyl_trans"/>
</dbReference>
<keyword evidence="2 4" id="KW-0548">Nucleotidyltransferase</keyword>
<evidence type="ECO:0000313" key="4">
    <source>
        <dbReference type="EMBL" id="MFC4351808.1"/>
    </source>
</evidence>
<dbReference type="RefSeq" id="WP_382422155.1">
    <property type="nucleotide sequence ID" value="NZ_JBHSCW010000004.1"/>
</dbReference>
<dbReference type="EC" id="2.7.7.38" evidence="4"/>
<sequence length="246" mass="27491">MPNAAIVIPARYKSSRYPGKPLVEIEGRPMILHVWERCCQATSPEQVFIATDDDRIAEAGRAGGAQVVMTPDDCLTGTDRVHQAARQIEAETFINVQGDEPLIRPEDIRAVLARAEAEPERIFNAMCAIADEREYRSPTVPKLVTRLDGRLLYMSRGPIPARKDGVFDWSHKQVCIYAFPRAALAAFAGRGGKTPHEQVEDIEILRFLEMGYEVQMVEVTTSSVAVDTPEDLVRVREIFRERAAAK</sequence>
<evidence type="ECO:0000256" key="2">
    <source>
        <dbReference type="ARBA" id="ARBA00022695"/>
    </source>
</evidence>
<dbReference type="Gene3D" id="3.90.550.10">
    <property type="entry name" value="Spore Coat Polysaccharide Biosynthesis Protein SpsA, Chain A"/>
    <property type="match status" value="1"/>
</dbReference>
<proteinExistence type="predicted"/>
<dbReference type="SUPFAM" id="SSF53448">
    <property type="entry name" value="Nucleotide-diphospho-sugar transferases"/>
    <property type="match status" value="1"/>
</dbReference>
<dbReference type="Proteomes" id="UP001595799">
    <property type="component" value="Unassembled WGS sequence"/>
</dbReference>
<dbReference type="Pfam" id="PF02348">
    <property type="entry name" value="CTP_transf_3"/>
    <property type="match status" value="1"/>
</dbReference>
<organism evidence="4 5">
    <name type="scientific">Fodinicurvata halophila</name>
    <dbReference type="NCBI Taxonomy" id="1419723"/>
    <lineage>
        <taxon>Bacteria</taxon>
        <taxon>Pseudomonadati</taxon>
        <taxon>Pseudomonadota</taxon>
        <taxon>Alphaproteobacteria</taxon>
        <taxon>Rhodospirillales</taxon>
        <taxon>Rhodovibrionaceae</taxon>
        <taxon>Fodinicurvata</taxon>
    </lineage>
</organism>
<reference evidence="5" key="1">
    <citation type="journal article" date="2019" name="Int. J. Syst. Evol. Microbiol.">
        <title>The Global Catalogue of Microorganisms (GCM) 10K type strain sequencing project: providing services to taxonomists for standard genome sequencing and annotation.</title>
        <authorList>
            <consortium name="The Broad Institute Genomics Platform"/>
            <consortium name="The Broad Institute Genome Sequencing Center for Infectious Disease"/>
            <person name="Wu L."/>
            <person name="Ma J."/>
        </authorList>
    </citation>
    <scope>NUCLEOTIDE SEQUENCE [LARGE SCALE GENOMIC DNA]</scope>
    <source>
        <strain evidence="5">CECT 8472</strain>
    </source>
</reference>
<dbReference type="GO" id="GO:0008690">
    <property type="term" value="F:3-deoxy-manno-octulosonate cytidylyltransferase activity"/>
    <property type="evidence" value="ECO:0007669"/>
    <property type="project" value="UniProtKB-EC"/>
</dbReference>
<gene>
    <name evidence="4" type="ORF">ACFOW6_09665</name>
</gene>
<dbReference type="NCBIfam" id="NF009905">
    <property type="entry name" value="PRK13368.1"/>
    <property type="match status" value="1"/>
</dbReference>
<keyword evidence="3" id="KW-0448">Lipopolysaccharide biosynthesis</keyword>
<dbReference type="PANTHER" id="PTHR42866">
    <property type="entry name" value="3-DEOXY-MANNO-OCTULOSONATE CYTIDYLYLTRANSFERASE"/>
    <property type="match status" value="1"/>
</dbReference>
<evidence type="ECO:0000256" key="3">
    <source>
        <dbReference type="ARBA" id="ARBA00022985"/>
    </source>
</evidence>
<dbReference type="InterPro" id="IPR029044">
    <property type="entry name" value="Nucleotide-diphossugar_trans"/>
</dbReference>
<keyword evidence="1 4" id="KW-0808">Transferase</keyword>
<dbReference type="PANTHER" id="PTHR42866:SF2">
    <property type="entry name" value="3-DEOXY-MANNO-OCTULOSONATE CYTIDYLYLTRANSFERASE, MITOCHONDRIAL"/>
    <property type="match status" value="1"/>
</dbReference>
<dbReference type="CDD" id="cd02517">
    <property type="entry name" value="CMP-KDO-Synthetase"/>
    <property type="match status" value="1"/>
</dbReference>
<protein>
    <submittedName>
        <fullName evidence="4">3-deoxy-manno-octulosonate cytidylyltransferase</fullName>
        <ecNumber evidence="4">2.7.7.38</ecNumber>
    </submittedName>
</protein>
<dbReference type="NCBIfam" id="NF003952">
    <property type="entry name" value="PRK05450.1-5"/>
    <property type="match status" value="1"/>
</dbReference>
<keyword evidence="5" id="KW-1185">Reference proteome</keyword>
<comment type="caution">
    <text evidence="4">The sequence shown here is derived from an EMBL/GenBank/DDBJ whole genome shotgun (WGS) entry which is preliminary data.</text>
</comment>
<dbReference type="EMBL" id="JBHSCW010000004">
    <property type="protein sequence ID" value="MFC4351808.1"/>
    <property type="molecule type" value="Genomic_DNA"/>
</dbReference>
<name>A0ABV8UMX3_9PROT</name>
<evidence type="ECO:0000313" key="5">
    <source>
        <dbReference type="Proteomes" id="UP001595799"/>
    </source>
</evidence>
<accession>A0ABV8UMX3</accession>
<dbReference type="InterPro" id="IPR004528">
    <property type="entry name" value="KdsB"/>
</dbReference>
<evidence type="ECO:0000256" key="1">
    <source>
        <dbReference type="ARBA" id="ARBA00022679"/>
    </source>
</evidence>